<dbReference type="Pfam" id="PF00172">
    <property type="entry name" value="Zn_clus"/>
    <property type="match status" value="1"/>
</dbReference>
<dbReference type="PANTHER" id="PTHR47431:SF5">
    <property type="entry name" value="ZN(II)2CYS6 TRANSCRIPTION FACTOR (EUROFUNG)"/>
    <property type="match status" value="1"/>
</dbReference>
<reference evidence="7 8" key="1">
    <citation type="submission" date="2015-08" db="EMBL/GenBank/DDBJ databases">
        <title>Genome sequencing of Penicillium nordicum.</title>
        <authorList>
            <person name="Nguyen H.D."/>
            <person name="Seifert K.A."/>
        </authorList>
    </citation>
    <scope>NUCLEOTIDE SEQUENCE [LARGE SCALE GENOMIC DNA]</scope>
    <source>
        <strain evidence="7 8">DAOMC 185683</strain>
    </source>
</reference>
<evidence type="ECO:0000256" key="1">
    <source>
        <dbReference type="ARBA" id="ARBA00023015"/>
    </source>
</evidence>
<keyword evidence="4" id="KW-0539">Nucleus</keyword>
<evidence type="ECO:0000256" key="4">
    <source>
        <dbReference type="ARBA" id="ARBA00023242"/>
    </source>
</evidence>
<proteinExistence type="predicted"/>
<dbReference type="CDD" id="cd12148">
    <property type="entry name" value="fungal_TF_MHR"/>
    <property type="match status" value="1"/>
</dbReference>
<keyword evidence="1" id="KW-0805">Transcription regulation</keyword>
<dbReference type="InterPro" id="IPR001138">
    <property type="entry name" value="Zn2Cys6_DnaBD"/>
</dbReference>
<dbReference type="CDD" id="cd00067">
    <property type="entry name" value="GAL4"/>
    <property type="match status" value="1"/>
</dbReference>
<dbReference type="InterPro" id="IPR036864">
    <property type="entry name" value="Zn2-C6_fun-type_DNA-bd_sf"/>
</dbReference>
<gene>
    <name evidence="7" type="ORF">ACN38_g228</name>
</gene>
<organism evidence="7 8">
    <name type="scientific">Penicillium nordicum</name>
    <dbReference type="NCBI Taxonomy" id="229535"/>
    <lineage>
        <taxon>Eukaryota</taxon>
        <taxon>Fungi</taxon>
        <taxon>Dikarya</taxon>
        <taxon>Ascomycota</taxon>
        <taxon>Pezizomycotina</taxon>
        <taxon>Eurotiomycetes</taxon>
        <taxon>Eurotiomycetidae</taxon>
        <taxon>Eurotiales</taxon>
        <taxon>Aspergillaceae</taxon>
        <taxon>Penicillium</taxon>
    </lineage>
</organism>
<evidence type="ECO:0000313" key="8">
    <source>
        <dbReference type="Proteomes" id="UP000037696"/>
    </source>
</evidence>
<keyword evidence="2" id="KW-0238">DNA-binding</keyword>
<evidence type="ECO:0000256" key="2">
    <source>
        <dbReference type="ARBA" id="ARBA00023125"/>
    </source>
</evidence>
<sequence>MTTSEVNSVFDPNIKRRARAKRNFFSLHKLYPQRPIDSSQAIEATIKLKYTMPRVMKPPVKAACLTCRTSKTRCDGQHPCGNCSDRKRECSYQPSRRGGPRRGAQYERQRQPTAGNSLPSSMSDVANEIEPFLDNMIGLASPFAGIHNLDLSPDSLSFVDGAQQIWGQLTPHDDDSFDTVPMHDRGSSAVRAYQSEEEIANAYYIYIHPYLPLLPPPVAPQHEDRPTVIRPFNEDSQAKKSRMPYWPTSSLTLALSAMLVLIPITEDTFPMAETSLALRRSYAQLFAQAALTAVETETDDLPPALITNVFQAESCRMRNGLHPQVPTQLHPVLALVVLGIYEYCQRGNISRMRARGNQAITTAMDISLHRLDSTTTDYSEAQRRTWWMTIWVSYLSSNLHLSPPIVYMNDPRITTPYPKFGVSLEPWPLMMKTQEALFESHKIVQNIERMDETAVLSDFGTRIRKLDSNLVSLIGEADRHLLTTFDEEPEASVAQTMWMISRMFIHASRTRLHRFRAFMDIPLFLDKYCDLAAINSVDFPPQTPPSKWVTDCEISFPFTEQESSIICLKSSLVVTTIYRNLPYPNLLGSAPSSRSTAYPKTIPYFACSGIQSCYALLMLLHRLRASMATDRLADCYHLLNNPTPASEIADAERLTEELRHGVEIIGRDLKSDVIFEGVGGMGREIEGAYLAAFPNCFEI</sequence>
<evidence type="ECO:0000256" key="3">
    <source>
        <dbReference type="ARBA" id="ARBA00023163"/>
    </source>
</evidence>
<evidence type="ECO:0000259" key="6">
    <source>
        <dbReference type="PROSITE" id="PS50048"/>
    </source>
</evidence>
<dbReference type="SMART" id="SM00066">
    <property type="entry name" value="GAL4"/>
    <property type="match status" value="1"/>
</dbReference>
<feature type="domain" description="Zn(2)-C6 fungal-type" evidence="6">
    <location>
        <begin position="63"/>
        <end position="92"/>
    </location>
</feature>
<dbReference type="GO" id="GO:0008270">
    <property type="term" value="F:zinc ion binding"/>
    <property type="evidence" value="ECO:0007669"/>
    <property type="project" value="InterPro"/>
</dbReference>
<accession>A0A0M8PB18</accession>
<dbReference type="GO" id="GO:0003677">
    <property type="term" value="F:DNA binding"/>
    <property type="evidence" value="ECO:0007669"/>
    <property type="project" value="UniProtKB-KW"/>
</dbReference>
<dbReference type="PROSITE" id="PS00463">
    <property type="entry name" value="ZN2_CY6_FUNGAL_1"/>
    <property type="match status" value="1"/>
</dbReference>
<dbReference type="PROSITE" id="PS50048">
    <property type="entry name" value="ZN2_CY6_FUNGAL_2"/>
    <property type="match status" value="1"/>
</dbReference>
<dbReference type="Gene3D" id="4.10.240.10">
    <property type="entry name" value="Zn(2)-C6 fungal-type DNA-binding domain"/>
    <property type="match status" value="1"/>
</dbReference>
<dbReference type="STRING" id="229535.A0A0M8PB18"/>
<name>A0A0M8PB18_9EURO</name>
<protein>
    <recommendedName>
        <fullName evidence="6">Zn(2)-C6 fungal-type domain-containing protein</fullName>
    </recommendedName>
</protein>
<dbReference type="OrthoDB" id="2123952at2759"/>
<comment type="caution">
    <text evidence="7">The sequence shown here is derived from an EMBL/GenBank/DDBJ whole genome shotgun (WGS) entry which is preliminary data.</text>
</comment>
<evidence type="ECO:0000313" key="7">
    <source>
        <dbReference type="EMBL" id="KOS48808.1"/>
    </source>
</evidence>
<dbReference type="Proteomes" id="UP000037696">
    <property type="component" value="Unassembled WGS sequence"/>
</dbReference>
<keyword evidence="8" id="KW-1185">Reference proteome</keyword>
<feature type="compositionally biased region" description="Polar residues" evidence="5">
    <location>
        <begin position="111"/>
        <end position="122"/>
    </location>
</feature>
<dbReference type="SUPFAM" id="SSF57701">
    <property type="entry name" value="Zn2/Cys6 DNA-binding domain"/>
    <property type="match status" value="1"/>
</dbReference>
<dbReference type="EMBL" id="LHQQ01000002">
    <property type="protein sequence ID" value="KOS48808.1"/>
    <property type="molecule type" value="Genomic_DNA"/>
</dbReference>
<feature type="region of interest" description="Disordered" evidence="5">
    <location>
        <begin position="85"/>
        <end position="122"/>
    </location>
</feature>
<dbReference type="AlphaFoldDB" id="A0A0M8PB18"/>
<evidence type="ECO:0000256" key="5">
    <source>
        <dbReference type="SAM" id="MobiDB-lite"/>
    </source>
</evidence>
<keyword evidence="3" id="KW-0804">Transcription</keyword>
<dbReference type="PANTHER" id="PTHR47431">
    <property type="entry name" value="ZN(II)2CYS6 TRANSCRIPTION FACTOR (EUROFUNG)-RELATED"/>
    <property type="match status" value="1"/>
</dbReference>
<dbReference type="GO" id="GO:0000981">
    <property type="term" value="F:DNA-binding transcription factor activity, RNA polymerase II-specific"/>
    <property type="evidence" value="ECO:0007669"/>
    <property type="project" value="InterPro"/>
</dbReference>